<organism evidence="10 11">
    <name type="scientific">Oryza sativa subsp. japonica</name>
    <name type="common">Rice</name>
    <dbReference type="NCBI Taxonomy" id="39947"/>
    <lineage>
        <taxon>Eukaryota</taxon>
        <taxon>Viridiplantae</taxon>
        <taxon>Streptophyta</taxon>
        <taxon>Embryophyta</taxon>
        <taxon>Tracheophyta</taxon>
        <taxon>Spermatophyta</taxon>
        <taxon>Magnoliopsida</taxon>
        <taxon>Liliopsida</taxon>
        <taxon>Poales</taxon>
        <taxon>Poaceae</taxon>
        <taxon>BOP clade</taxon>
        <taxon>Oryzoideae</taxon>
        <taxon>Oryzeae</taxon>
        <taxon>Oryzinae</taxon>
        <taxon>Oryza</taxon>
        <taxon>Oryza sativa</taxon>
    </lineage>
</organism>
<feature type="active site" description="Charge relay system" evidence="8">
    <location>
        <position position="364"/>
    </location>
</feature>
<dbReference type="PANTHER" id="PTHR11005">
    <property type="entry name" value="LYSOSOMAL ACID LIPASE-RELATED"/>
    <property type="match status" value="1"/>
</dbReference>
<dbReference type="SUPFAM" id="SSF53474">
    <property type="entry name" value="alpha/beta-Hydrolases"/>
    <property type="match status" value="1"/>
</dbReference>
<evidence type="ECO:0000256" key="7">
    <source>
        <dbReference type="PIRNR" id="PIRNR000862"/>
    </source>
</evidence>
<reference evidence="10 11" key="3">
    <citation type="journal article" date="2013" name="Rice">
        <title>Improvement of the Oryza sativa Nipponbare reference genome using next generation sequence and optical map data.</title>
        <authorList>
            <person name="Kawahara Y."/>
            <person name="de la Bastide M."/>
            <person name="Hamilton J.P."/>
            <person name="Kanamori H."/>
            <person name="McCombie W.R."/>
            <person name="Ouyang S."/>
            <person name="Schwartz D.C."/>
            <person name="Tanaka T."/>
            <person name="Wu J."/>
            <person name="Zhou S."/>
            <person name="Childs K.L."/>
            <person name="Davidson R.M."/>
            <person name="Lin H."/>
            <person name="Quesada-Ocampo L."/>
            <person name="Vaillancourt B."/>
            <person name="Sakai H."/>
            <person name="Lee S.S."/>
            <person name="Kim J."/>
            <person name="Numa H."/>
            <person name="Itoh T."/>
            <person name="Buell C.R."/>
            <person name="Matsumoto T."/>
        </authorList>
    </citation>
    <scope>NUCLEOTIDE SEQUENCE [LARGE SCALE GENOMIC DNA]</scope>
    <source>
        <strain evidence="11">cv. Nipponbare</strain>
    </source>
</reference>
<dbReference type="GO" id="GO:0006629">
    <property type="term" value="P:lipid metabolic process"/>
    <property type="evidence" value="ECO:0000318"/>
    <property type="project" value="GO_Central"/>
</dbReference>
<dbReference type="GO" id="GO:0016298">
    <property type="term" value="F:lipase activity"/>
    <property type="evidence" value="ECO:0000318"/>
    <property type="project" value="GO_Central"/>
</dbReference>
<dbReference type="STRING" id="39947.A0A0P0WZI4"/>
<dbReference type="InterPro" id="IPR025483">
    <property type="entry name" value="Lipase_euk"/>
</dbReference>
<dbReference type="PIRSF" id="PIRSF000862">
    <property type="entry name" value="Steryl_ester_lip"/>
    <property type="match status" value="1"/>
</dbReference>
<dbReference type="InParanoid" id="A0A0P0WZI4"/>
<evidence type="ECO:0007829" key="12">
    <source>
        <dbReference type="PeptideAtlas" id="A0A0P0WZI4"/>
    </source>
</evidence>
<dbReference type="PaxDb" id="39947-A0A0P0WZI4"/>
<evidence type="ECO:0000256" key="2">
    <source>
        <dbReference type="ARBA" id="ARBA00022729"/>
    </source>
</evidence>
<feature type="domain" description="Partial AB-hydrolase lipase" evidence="9">
    <location>
        <begin position="77"/>
        <end position="135"/>
    </location>
</feature>
<dbReference type="InterPro" id="IPR006693">
    <property type="entry name" value="AB_hydrolase_lipase"/>
</dbReference>
<dbReference type="FunCoup" id="A0A0P0WZI4">
    <property type="interactions" value="408"/>
</dbReference>
<dbReference type="eggNOG" id="KOG2624">
    <property type="taxonomic scope" value="Eukaryota"/>
</dbReference>
<evidence type="ECO:0000256" key="4">
    <source>
        <dbReference type="ARBA" id="ARBA00022963"/>
    </source>
</evidence>
<feature type="active site" description="Nucleophile" evidence="8">
    <location>
        <position position="210"/>
    </location>
</feature>
<dbReference type="GO" id="GO:0016042">
    <property type="term" value="P:lipid catabolic process"/>
    <property type="evidence" value="ECO:0007669"/>
    <property type="project" value="UniProtKB-KW"/>
</dbReference>
<keyword evidence="11" id="KW-1185">Reference proteome</keyword>
<keyword evidence="2" id="KW-0732">Signal</keyword>
<dbReference type="AlphaFoldDB" id="A0A0P0WZI4"/>
<keyword evidence="12 13" id="KW-1267">Proteomics identification</keyword>
<keyword evidence="5" id="KW-0443">Lipid metabolism</keyword>
<evidence type="ECO:0000256" key="1">
    <source>
        <dbReference type="ARBA" id="ARBA00010701"/>
    </source>
</evidence>
<keyword evidence="6" id="KW-0325">Glycoprotein</keyword>
<proteinExistence type="evidence at protein level"/>
<evidence type="ECO:0007829" key="13">
    <source>
        <dbReference type="ProteomicsDB" id="A0A0P0WZI4"/>
    </source>
</evidence>
<evidence type="ECO:0000256" key="5">
    <source>
        <dbReference type="ARBA" id="ARBA00023098"/>
    </source>
</evidence>
<evidence type="ECO:0000313" key="11">
    <source>
        <dbReference type="Proteomes" id="UP000059680"/>
    </source>
</evidence>
<reference evidence="11" key="1">
    <citation type="journal article" date="2005" name="Nature">
        <title>The map-based sequence of the rice genome.</title>
        <authorList>
            <consortium name="International rice genome sequencing project (IRGSP)"/>
            <person name="Matsumoto T."/>
            <person name="Wu J."/>
            <person name="Kanamori H."/>
            <person name="Katayose Y."/>
            <person name="Fujisawa M."/>
            <person name="Namiki N."/>
            <person name="Mizuno H."/>
            <person name="Yamamoto K."/>
            <person name="Antonio B.A."/>
            <person name="Baba T."/>
            <person name="Sakata K."/>
            <person name="Nagamura Y."/>
            <person name="Aoki H."/>
            <person name="Arikawa K."/>
            <person name="Arita K."/>
            <person name="Bito T."/>
            <person name="Chiden Y."/>
            <person name="Fujitsuka N."/>
            <person name="Fukunaka R."/>
            <person name="Hamada M."/>
            <person name="Harada C."/>
            <person name="Hayashi A."/>
            <person name="Hijishita S."/>
            <person name="Honda M."/>
            <person name="Hosokawa S."/>
            <person name="Ichikawa Y."/>
            <person name="Idonuma A."/>
            <person name="Iijima M."/>
            <person name="Ikeda M."/>
            <person name="Ikeno M."/>
            <person name="Ito K."/>
            <person name="Ito S."/>
            <person name="Ito T."/>
            <person name="Ito Y."/>
            <person name="Ito Y."/>
            <person name="Iwabuchi A."/>
            <person name="Kamiya K."/>
            <person name="Karasawa W."/>
            <person name="Kurita K."/>
            <person name="Katagiri S."/>
            <person name="Kikuta A."/>
            <person name="Kobayashi H."/>
            <person name="Kobayashi N."/>
            <person name="Machita K."/>
            <person name="Maehara T."/>
            <person name="Masukawa M."/>
            <person name="Mizubayashi T."/>
            <person name="Mukai Y."/>
            <person name="Nagasaki H."/>
            <person name="Nagata Y."/>
            <person name="Naito S."/>
            <person name="Nakashima M."/>
            <person name="Nakama Y."/>
            <person name="Nakamichi Y."/>
            <person name="Nakamura M."/>
            <person name="Meguro A."/>
            <person name="Negishi M."/>
            <person name="Ohta I."/>
            <person name="Ohta T."/>
            <person name="Okamoto M."/>
            <person name="Ono N."/>
            <person name="Saji S."/>
            <person name="Sakaguchi M."/>
            <person name="Sakai K."/>
            <person name="Shibata M."/>
            <person name="Shimokawa T."/>
            <person name="Song J."/>
            <person name="Takazaki Y."/>
            <person name="Terasawa K."/>
            <person name="Tsugane M."/>
            <person name="Tsuji K."/>
            <person name="Ueda S."/>
            <person name="Waki K."/>
            <person name="Yamagata H."/>
            <person name="Yamamoto M."/>
            <person name="Yamamoto S."/>
            <person name="Yamane H."/>
            <person name="Yoshiki S."/>
            <person name="Yoshihara R."/>
            <person name="Yukawa K."/>
            <person name="Zhong H."/>
            <person name="Yano M."/>
            <person name="Yuan Q."/>
            <person name="Ouyang S."/>
            <person name="Liu J."/>
            <person name="Jones K.M."/>
            <person name="Gansberger K."/>
            <person name="Moffat K."/>
            <person name="Hill J."/>
            <person name="Bera J."/>
            <person name="Fadrosh D."/>
            <person name="Jin S."/>
            <person name="Johri S."/>
            <person name="Kim M."/>
            <person name="Overton L."/>
            <person name="Reardon M."/>
            <person name="Tsitrin T."/>
            <person name="Vuong H."/>
            <person name="Weaver B."/>
            <person name="Ciecko A."/>
            <person name="Tallon L."/>
            <person name="Jackson J."/>
            <person name="Pai G."/>
            <person name="Aken S.V."/>
            <person name="Utterback T."/>
            <person name="Reidmuller S."/>
            <person name="Feldblyum T."/>
            <person name="Hsiao J."/>
            <person name="Zismann V."/>
            <person name="Iobst S."/>
            <person name="de Vazeille A.R."/>
            <person name="Buell C.R."/>
            <person name="Ying K."/>
            <person name="Li Y."/>
            <person name="Lu T."/>
            <person name="Huang Y."/>
            <person name="Zhao Q."/>
            <person name="Feng Q."/>
            <person name="Zhang L."/>
            <person name="Zhu J."/>
            <person name="Weng Q."/>
            <person name="Mu J."/>
            <person name="Lu Y."/>
            <person name="Fan D."/>
            <person name="Liu Y."/>
            <person name="Guan J."/>
            <person name="Zhang Y."/>
            <person name="Yu S."/>
            <person name="Liu X."/>
            <person name="Zhang Y."/>
            <person name="Hong G."/>
            <person name="Han B."/>
            <person name="Choisne N."/>
            <person name="Demange N."/>
            <person name="Orjeda G."/>
            <person name="Samain S."/>
            <person name="Cattolico L."/>
            <person name="Pelletier E."/>
            <person name="Couloux A."/>
            <person name="Segurens B."/>
            <person name="Wincker P."/>
            <person name="D'Hont A."/>
            <person name="Scarpelli C."/>
            <person name="Weissenbach J."/>
            <person name="Salanoubat M."/>
            <person name="Quetier F."/>
            <person name="Yu Y."/>
            <person name="Kim H.R."/>
            <person name="Rambo T."/>
            <person name="Currie J."/>
            <person name="Collura K."/>
            <person name="Luo M."/>
            <person name="Yang T."/>
            <person name="Ammiraju J.S.S."/>
            <person name="Engler F."/>
            <person name="Soderlund C."/>
            <person name="Wing R.A."/>
            <person name="Palmer L.E."/>
            <person name="de la Bastide M."/>
            <person name="Spiegel L."/>
            <person name="Nascimento L."/>
            <person name="Zutavern T."/>
            <person name="O'Shaughnessy A."/>
            <person name="Dike S."/>
            <person name="Dedhia N."/>
            <person name="Preston R."/>
            <person name="Balija V."/>
            <person name="McCombie W.R."/>
            <person name="Chow T."/>
            <person name="Chen H."/>
            <person name="Chung M."/>
            <person name="Chen C."/>
            <person name="Shaw J."/>
            <person name="Wu H."/>
            <person name="Hsiao K."/>
            <person name="Chao Y."/>
            <person name="Chu M."/>
            <person name="Cheng C."/>
            <person name="Hour A."/>
            <person name="Lee P."/>
            <person name="Lin S."/>
            <person name="Lin Y."/>
            <person name="Liou J."/>
            <person name="Liu S."/>
            <person name="Hsing Y."/>
            <person name="Raghuvanshi S."/>
            <person name="Mohanty A."/>
            <person name="Bharti A.K."/>
            <person name="Gaur A."/>
            <person name="Gupta V."/>
            <person name="Kumar D."/>
            <person name="Ravi V."/>
            <person name="Vij S."/>
            <person name="Kapur A."/>
            <person name="Khurana P."/>
            <person name="Khurana P."/>
            <person name="Khurana J.P."/>
            <person name="Tyagi A.K."/>
            <person name="Gaikwad K."/>
            <person name="Singh A."/>
            <person name="Dalal V."/>
            <person name="Srivastava S."/>
            <person name="Dixit A."/>
            <person name="Pal A.K."/>
            <person name="Ghazi I.A."/>
            <person name="Yadav M."/>
            <person name="Pandit A."/>
            <person name="Bhargava A."/>
            <person name="Sureshbabu K."/>
            <person name="Batra K."/>
            <person name="Sharma T.R."/>
            <person name="Mohapatra T."/>
            <person name="Singh N.K."/>
            <person name="Messing J."/>
            <person name="Nelson A.B."/>
            <person name="Fuks G."/>
            <person name="Kavchok S."/>
            <person name="Keizer G."/>
            <person name="Linton E."/>
            <person name="Llaca V."/>
            <person name="Song R."/>
            <person name="Tanyolac B."/>
            <person name="Young S."/>
            <person name="Ho-Il K."/>
            <person name="Hahn J.H."/>
            <person name="Sangsakoo G."/>
            <person name="Vanavichit A."/>
            <person name="de Mattos Luiz.A.T."/>
            <person name="Zimmer P.D."/>
            <person name="Malone G."/>
            <person name="Dellagostin O."/>
            <person name="de Oliveira A.C."/>
            <person name="Bevan M."/>
            <person name="Bancroft I."/>
            <person name="Minx P."/>
            <person name="Cordum H."/>
            <person name="Wilson R."/>
            <person name="Cheng Z."/>
            <person name="Jin W."/>
            <person name="Jiang J."/>
            <person name="Leong S.A."/>
            <person name="Iwama H."/>
            <person name="Gojobori T."/>
            <person name="Itoh T."/>
            <person name="Niimura Y."/>
            <person name="Fujii Y."/>
            <person name="Habara T."/>
            <person name="Sakai H."/>
            <person name="Sato Y."/>
            <person name="Wilson G."/>
            <person name="Kumar K."/>
            <person name="McCouch S."/>
            <person name="Juretic N."/>
            <person name="Hoen D."/>
            <person name="Wright S."/>
            <person name="Bruskiewich R."/>
            <person name="Bureau T."/>
            <person name="Miyao A."/>
            <person name="Hirochika H."/>
            <person name="Nishikawa T."/>
            <person name="Kadowaki K."/>
            <person name="Sugiura M."/>
            <person name="Burr B."/>
            <person name="Sasaki T."/>
        </authorList>
    </citation>
    <scope>NUCLEOTIDE SEQUENCE [LARGE SCALE GENOMIC DNA]</scope>
    <source>
        <strain evidence="11">cv. Nipponbare</strain>
    </source>
</reference>
<dbReference type="InterPro" id="IPR029058">
    <property type="entry name" value="AB_hydrolase_fold"/>
</dbReference>
<accession>A0A0P0WZI4</accession>
<sequence length="388" mass="43578">MTLVHTELFFPLTEAEYHGIASYYFQDELTNAGVFEGRTCATDAGQALSWRNQSYMNDIADRCAPSPHPLSMCQSRAAAFGYPCEEYKVTTEDGYILSLKRIPHGPHDSNTSTEMRPPVLLFHGLMVDGATWVMSTPKQSLGFILADNGFDVWIANSRGTNSSRNHTSLSTKDPAYWEWSWDELASYDLPAVLQFAYDHTGEKIHYIGHSLGTLMILAAFSEHKLLDVVRSAVLLCPIAYLSRTKSKLLKLAAHIFLAEDVILQTSVTSLTLLFPDLPSKTVVRNGGVSRFDYGNAKDNMKHYNQPRPPPYNLSSIPNHVPIFLTHGGEDYLGDVPDTRHLLRTLVKKHNSDSIEVIYVPDYAHADFIMAYNAPELIYGPMVDFFKRH</sequence>
<evidence type="ECO:0000256" key="8">
    <source>
        <dbReference type="PIRSR" id="PIRSR000862-1"/>
    </source>
</evidence>
<keyword evidence="3 7" id="KW-0378">Hydrolase</keyword>
<name>A0A0P0WZI4_ORYSJ</name>
<dbReference type="Gene3D" id="3.40.50.1820">
    <property type="entry name" value="alpha/beta hydrolase"/>
    <property type="match status" value="2"/>
</dbReference>
<comment type="similarity">
    <text evidence="1 7">Belongs to the AB hydrolase superfamily. Lipase family.</text>
</comment>
<evidence type="ECO:0000313" key="10">
    <source>
        <dbReference type="EMBL" id="BAS98760.1"/>
    </source>
</evidence>
<dbReference type="Pfam" id="PF04083">
    <property type="entry name" value="Abhydro_lipase"/>
    <property type="match status" value="1"/>
</dbReference>
<protein>
    <recommendedName>
        <fullName evidence="7">Lipase</fullName>
    </recommendedName>
</protein>
<evidence type="ECO:0000259" key="9">
    <source>
        <dbReference type="Pfam" id="PF04083"/>
    </source>
</evidence>
<feature type="active site" description="Charge relay system" evidence="8">
    <location>
        <position position="330"/>
    </location>
</feature>
<evidence type="ECO:0000256" key="6">
    <source>
        <dbReference type="ARBA" id="ARBA00023180"/>
    </source>
</evidence>
<dbReference type="OMA" id="FHEFNPV"/>
<dbReference type="Proteomes" id="UP000059680">
    <property type="component" value="Chromosome 6"/>
</dbReference>
<keyword evidence="4 7" id="KW-0442">Lipid degradation</keyword>
<dbReference type="SMR" id="A0A0P0WZI4"/>
<evidence type="ECO:0000256" key="3">
    <source>
        <dbReference type="ARBA" id="ARBA00022801"/>
    </source>
</evidence>
<dbReference type="EMBL" id="AP014962">
    <property type="protein sequence ID" value="BAS98760.1"/>
    <property type="molecule type" value="Genomic_DNA"/>
</dbReference>
<gene>
    <name evidence="10" type="ordered locus">Os06g0635300</name>
    <name evidence="10" type="ORF">OSNPB_060635300</name>
</gene>
<reference evidence="10 11" key="2">
    <citation type="journal article" date="2013" name="Plant Cell Physiol.">
        <title>Rice Annotation Project Database (RAP-DB): an integrative and interactive database for rice genomics.</title>
        <authorList>
            <person name="Sakai H."/>
            <person name="Lee S.S."/>
            <person name="Tanaka T."/>
            <person name="Numa H."/>
            <person name="Kim J."/>
            <person name="Kawahara Y."/>
            <person name="Wakimoto H."/>
            <person name="Yang C.C."/>
            <person name="Iwamoto M."/>
            <person name="Abe T."/>
            <person name="Yamada Y."/>
            <person name="Muto A."/>
            <person name="Inokuchi H."/>
            <person name="Ikemura T."/>
            <person name="Matsumoto T."/>
            <person name="Sasaki T."/>
            <person name="Itoh T."/>
        </authorList>
    </citation>
    <scope>NUCLEOTIDE SEQUENCE [LARGE SCALE GENOMIC DNA]</scope>
    <source>
        <strain evidence="11">cv. Nipponbare</strain>
    </source>
</reference>
<dbReference type="FunFam" id="3.40.50.1820:FF:000057">
    <property type="entry name" value="Lipase"/>
    <property type="match status" value="1"/>
</dbReference>
<dbReference type="Gramene" id="Os06t0635300-00">
    <property type="protein sequence ID" value="Os06t0635300-00"/>
    <property type="gene ID" value="Os06g0635300"/>
</dbReference>